<keyword evidence="3" id="KW-1185">Reference proteome</keyword>
<dbReference type="OrthoDB" id="1022638at2759"/>
<evidence type="ECO:0000313" key="2">
    <source>
        <dbReference type="EMBL" id="OIW35423.1"/>
    </source>
</evidence>
<feature type="region of interest" description="Disordered" evidence="1">
    <location>
        <begin position="39"/>
        <end position="60"/>
    </location>
</feature>
<gene>
    <name evidence="2" type="ORF">CONLIGDRAFT_567752</name>
</gene>
<evidence type="ECO:0000313" key="3">
    <source>
        <dbReference type="Proteomes" id="UP000182658"/>
    </source>
</evidence>
<feature type="region of interest" description="Disordered" evidence="1">
    <location>
        <begin position="283"/>
        <end position="306"/>
    </location>
</feature>
<feature type="compositionally biased region" description="Polar residues" evidence="1">
    <location>
        <begin position="39"/>
        <end position="51"/>
    </location>
</feature>
<name>A0A1J7J5L6_9PEZI</name>
<dbReference type="EMBL" id="KV875093">
    <property type="protein sequence ID" value="OIW35423.1"/>
    <property type="molecule type" value="Genomic_DNA"/>
</dbReference>
<evidence type="ECO:0008006" key="4">
    <source>
        <dbReference type="Google" id="ProtNLM"/>
    </source>
</evidence>
<reference evidence="2 3" key="1">
    <citation type="submission" date="2016-10" db="EMBL/GenBank/DDBJ databases">
        <title>Draft genome sequence of Coniochaeta ligniaria NRRL30616, a lignocellulolytic fungus for bioabatement of inhibitors in plant biomass hydrolysates.</title>
        <authorList>
            <consortium name="DOE Joint Genome Institute"/>
            <person name="Jimenez D.J."/>
            <person name="Hector R.E."/>
            <person name="Riley R."/>
            <person name="Sun H."/>
            <person name="Grigoriev I.V."/>
            <person name="Van Elsas J.D."/>
            <person name="Nichols N.N."/>
        </authorList>
    </citation>
    <scope>NUCLEOTIDE SEQUENCE [LARGE SCALE GENOMIC DNA]</scope>
    <source>
        <strain evidence="2 3">NRRL 30616</strain>
    </source>
</reference>
<organism evidence="2 3">
    <name type="scientific">Coniochaeta ligniaria NRRL 30616</name>
    <dbReference type="NCBI Taxonomy" id="1408157"/>
    <lineage>
        <taxon>Eukaryota</taxon>
        <taxon>Fungi</taxon>
        <taxon>Dikarya</taxon>
        <taxon>Ascomycota</taxon>
        <taxon>Pezizomycotina</taxon>
        <taxon>Sordariomycetes</taxon>
        <taxon>Sordariomycetidae</taxon>
        <taxon>Coniochaetales</taxon>
        <taxon>Coniochaetaceae</taxon>
        <taxon>Coniochaeta</taxon>
    </lineage>
</organism>
<dbReference type="PANTHER" id="PTHR47843">
    <property type="entry name" value="BTB DOMAIN-CONTAINING PROTEIN-RELATED"/>
    <property type="match status" value="1"/>
</dbReference>
<feature type="non-terminal residue" evidence="2">
    <location>
        <position position="1"/>
    </location>
</feature>
<accession>A0A1J7J5L6</accession>
<dbReference type="PANTHER" id="PTHR47843:SF2">
    <property type="entry name" value="BTB DOMAIN-CONTAINING PROTEIN"/>
    <property type="match status" value="1"/>
</dbReference>
<dbReference type="Gene3D" id="3.30.710.10">
    <property type="entry name" value="Potassium Channel Kv1.1, Chain A"/>
    <property type="match status" value="1"/>
</dbReference>
<dbReference type="InterPro" id="IPR011333">
    <property type="entry name" value="SKP1/BTB/POZ_sf"/>
</dbReference>
<dbReference type="STRING" id="1408157.A0A1J7J5L6"/>
<proteinExistence type="predicted"/>
<dbReference type="Proteomes" id="UP000182658">
    <property type="component" value="Unassembled WGS sequence"/>
</dbReference>
<protein>
    <recommendedName>
        <fullName evidence="4">BTB domain-containing protein</fullName>
    </recommendedName>
</protein>
<dbReference type="InParanoid" id="A0A1J7J5L6"/>
<evidence type="ECO:0000256" key="1">
    <source>
        <dbReference type="SAM" id="MobiDB-lite"/>
    </source>
</evidence>
<dbReference type="AlphaFoldDB" id="A0A1J7J5L6"/>
<sequence length="326" mass="36406">GTEVVRVKVGPRQREFAIHKKLLCSASPYFRDRLDATPASLSSSTTDGSKGQSRHADAATSSAGGGAMLWLSTEVPDMFELFILWLYQRRSFSNIIGAAITQVDPDSRRTLHWNLVRLHLFAAKTLLPALQDAAMDALQDLYLRCDWEVSASFVRFLYADCYAEHAFRLRKWAVAMVAWTIAMQGGEPSAEWQRLLENHAVLDHDYTSHLRKMAGSRGANLCVKNPQLRLPANRLRSEERFFGFRQCSFHSHRSTVGEGPCPHDGIGTAAAVDVRKTMAIPSLPSSTARGKLSRRAKDEMESDESDHSILSPVSVYIRDGFYLDCS</sequence>